<dbReference type="Proteomes" id="UP001148662">
    <property type="component" value="Unassembled WGS sequence"/>
</dbReference>
<sequence>MEPACEEPSRKRAKTVDNSQYERDPTHWFSTGDIIFVCSHKSAYRVHSDVLGQKSSVFHDLLDRNIPPPADQETLDGCPVVHVEDKPEDFGVFLGLIYNPWRFLTGDQPPGWPLIRVMLVLGDKYDVVDFHDEGVKRLQQAFPRDVSQWVPNAGFVCRDVDCTSIANVTRNLGMPDLHATVLYQCCALPIATLLRGVGGEGEDDMLCADDLRRCLHGREHMAGHWLKQHLDLFSVAPPPETNCLCRPNCSEHLGTIRVLAQDHALDGVMFLEPGWTYDPICGSVWEDLMKTLEQNGMCLPCREFYQTRLLGIRQEFRNSLEELFSLPQENNENT</sequence>
<organism evidence="1 2">
    <name type="scientific">Phlebia brevispora</name>
    <dbReference type="NCBI Taxonomy" id="194682"/>
    <lineage>
        <taxon>Eukaryota</taxon>
        <taxon>Fungi</taxon>
        <taxon>Dikarya</taxon>
        <taxon>Basidiomycota</taxon>
        <taxon>Agaricomycotina</taxon>
        <taxon>Agaricomycetes</taxon>
        <taxon>Polyporales</taxon>
        <taxon>Meruliaceae</taxon>
        <taxon>Phlebia</taxon>
    </lineage>
</organism>
<accession>A0ACC1S2H5</accession>
<evidence type="ECO:0000313" key="2">
    <source>
        <dbReference type="Proteomes" id="UP001148662"/>
    </source>
</evidence>
<protein>
    <submittedName>
        <fullName evidence="1">Uncharacterized protein</fullName>
    </submittedName>
</protein>
<evidence type="ECO:0000313" key="1">
    <source>
        <dbReference type="EMBL" id="KAJ3530732.1"/>
    </source>
</evidence>
<name>A0ACC1S2H5_9APHY</name>
<gene>
    <name evidence="1" type="ORF">NM688_g7669</name>
</gene>
<dbReference type="EMBL" id="JANHOG010001854">
    <property type="protein sequence ID" value="KAJ3530732.1"/>
    <property type="molecule type" value="Genomic_DNA"/>
</dbReference>
<keyword evidence="2" id="KW-1185">Reference proteome</keyword>
<proteinExistence type="predicted"/>
<reference evidence="1" key="1">
    <citation type="submission" date="2022-07" db="EMBL/GenBank/DDBJ databases">
        <title>Genome Sequence of Phlebia brevispora.</title>
        <authorList>
            <person name="Buettner E."/>
        </authorList>
    </citation>
    <scope>NUCLEOTIDE SEQUENCE</scope>
    <source>
        <strain evidence="1">MPL23</strain>
    </source>
</reference>
<comment type="caution">
    <text evidence="1">The sequence shown here is derived from an EMBL/GenBank/DDBJ whole genome shotgun (WGS) entry which is preliminary data.</text>
</comment>